<keyword evidence="1" id="KW-0472">Membrane</keyword>
<dbReference type="AlphaFoldDB" id="A0A379DCM9"/>
<sequence length="444" mass="51392">MNREHEYILNIILIALAGLTLFLSNILWVDLKKSHIPTTKIEDTDYATNDLFKELLKPQKMVANYNGQHHAVYDFDDIYNTYRQSIYEIFSNSNTKNGQVISLQEYLKLQDLPSLVFFYSSPVDLSIIVNLIGKSDSNDSPILIKEIYLSREFIIVSDGTNHYRFDKNTTIDFTLSALAGESLPEYKNLNELYNVEKNIYLPNQNSYLLKTVKYSNDLKSLISDESYVNNLATRFLNQNDEHIRDIVQDNSRSLIYGNEYLTLYTNGIIEYKNLNVPESKTRNLHTSLKNSISFISNKVGNAGIYISQITPIENNGDLGFRFSFNLYEDSIPVIINDTKNPYYIEIESYGDTITYFKQNYRKSISESPLPEKVKFAGLERIIKTSLTVFNEPFEEVLKNISDIGVAYIDNTSHDQTELKHSIFIKYNNRRLFFSMESGRLLMEK</sequence>
<proteinExistence type="predicted"/>
<reference evidence="2 3" key="1">
    <citation type="submission" date="2018-06" db="EMBL/GenBank/DDBJ databases">
        <authorList>
            <consortium name="Pathogen Informatics"/>
            <person name="Doyle S."/>
        </authorList>
    </citation>
    <scope>NUCLEOTIDE SEQUENCE [LARGE SCALE GENOMIC DNA]</scope>
    <source>
        <strain evidence="2 3">NCTC11088</strain>
    </source>
</reference>
<evidence type="ECO:0000313" key="2">
    <source>
        <dbReference type="EMBL" id="SUB75351.1"/>
    </source>
</evidence>
<feature type="transmembrane region" description="Helical" evidence="1">
    <location>
        <begin position="7"/>
        <end position="28"/>
    </location>
</feature>
<dbReference type="RefSeq" id="WP_004820087.1">
    <property type="nucleotide sequence ID" value="NZ_UGTH01000001.1"/>
</dbReference>
<name>A0A379DCM9_9FIRM</name>
<evidence type="ECO:0008006" key="4">
    <source>
        <dbReference type="Google" id="ProtNLM"/>
    </source>
</evidence>
<keyword evidence="1" id="KW-0812">Transmembrane</keyword>
<accession>A0A379DCM9</accession>
<keyword evidence="1" id="KW-1133">Transmembrane helix</keyword>
<dbReference type="Gene3D" id="3.30.310.160">
    <property type="entry name" value="YycH protein, domain 2"/>
    <property type="match status" value="1"/>
</dbReference>
<dbReference type="EMBL" id="UGTH01000001">
    <property type="protein sequence ID" value="SUB75351.1"/>
    <property type="molecule type" value="Genomic_DNA"/>
</dbReference>
<gene>
    <name evidence="2" type="ORF">NCTC11088_01144</name>
</gene>
<evidence type="ECO:0000256" key="1">
    <source>
        <dbReference type="SAM" id="Phobius"/>
    </source>
</evidence>
<dbReference type="InterPro" id="IPR042274">
    <property type="entry name" value="YycH/YycI_2"/>
</dbReference>
<organism evidence="2 3">
    <name type="scientific">Peptoniphilus indolicus</name>
    <dbReference type="NCBI Taxonomy" id="33030"/>
    <lineage>
        <taxon>Bacteria</taxon>
        <taxon>Bacillati</taxon>
        <taxon>Bacillota</taxon>
        <taxon>Tissierellia</taxon>
        <taxon>Tissierellales</taxon>
        <taxon>Peptoniphilaceae</taxon>
        <taxon>Peptoniphilus</taxon>
    </lineage>
</organism>
<dbReference type="Proteomes" id="UP000254777">
    <property type="component" value="Unassembled WGS sequence"/>
</dbReference>
<protein>
    <recommendedName>
        <fullName evidence="4">Two-component system yycF/yycG regulatory protein yycH</fullName>
    </recommendedName>
</protein>
<evidence type="ECO:0000313" key="3">
    <source>
        <dbReference type="Proteomes" id="UP000254777"/>
    </source>
</evidence>